<accession>A0ABD1F9J9</accession>
<feature type="transmembrane region" description="Helical" evidence="1">
    <location>
        <begin position="198"/>
        <end position="218"/>
    </location>
</feature>
<keyword evidence="1" id="KW-0812">Transmembrane</keyword>
<evidence type="ECO:0000256" key="1">
    <source>
        <dbReference type="SAM" id="Phobius"/>
    </source>
</evidence>
<feature type="transmembrane region" description="Helical" evidence="1">
    <location>
        <begin position="20"/>
        <end position="42"/>
    </location>
</feature>
<feature type="transmembrane region" description="Helical" evidence="1">
    <location>
        <begin position="165"/>
        <end position="186"/>
    </location>
</feature>
<keyword evidence="1" id="KW-1133">Transmembrane helix</keyword>
<keyword evidence="3" id="KW-1185">Reference proteome</keyword>
<organism evidence="2 3">
    <name type="scientific">Hypothenemus hampei</name>
    <name type="common">Coffee berry borer</name>
    <dbReference type="NCBI Taxonomy" id="57062"/>
    <lineage>
        <taxon>Eukaryota</taxon>
        <taxon>Metazoa</taxon>
        <taxon>Ecdysozoa</taxon>
        <taxon>Arthropoda</taxon>
        <taxon>Hexapoda</taxon>
        <taxon>Insecta</taxon>
        <taxon>Pterygota</taxon>
        <taxon>Neoptera</taxon>
        <taxon>Endopterygota</taxon>
        <taxon>Coleoptera</taxon>
        <taxon>Polyphaga</taxon>
        <taxon>Cucujiformia</taxon>
        <taxon>Curculionidae</taxon>
        <taxon>Scolytinae</taxon>
        <taxon>Hypothenemus</taxon>
    </lineage>
</organism>
<gene>
    <name evidence="2" type="ORF">ABEB36_002631</name>
</gene>
<comment type="caution">
    <text evidence="2">The sequence shown here is derived from an EMBL/GenBank/DDBJ whole genome shotgun (WGS) entry which is preliminary data.</text>
</comment>
<dbReference type="AlphaFoldDB" id="A0ABD1F9J9"/>
<feature type="transmembrane region" description="Helical" evidence="1">
    <location>
        <begin position="110"/>
        <end position="128"/>
    </location>
</feature>
<sequence>MDNTKSEKQDVVRGRGKWRYIVVVATVLLIGTTLVPNLVLGFSRGEHDLFFERTSQGEPLMIFNGSDMAIWVKKDGMTKVCLYNYISALSYGLAGLWVPILLTKLDYSEISIVGCVIFLTGAALRIGINDFVKLCMCVGVLENVAIGLIMHASLIALNSNFTRKIALMTFLHETGVCVLGLFIYHIVSQMKGSPFFGVNPSILGIASIVLSFIAVFLLRTKKIIKDIRSVRPKNANANDGDCLIRNQIARNVSKGLGKGLTLWNNYRYWNTIIGISLVVNADEYFFKALPILNPMNHTNINFCTWSGQRQIGDLILLYTCRLRSNCSIYLRHQNR</sequence>
<dbReference type="Proteomes" id="UP001566132">
    <property type="component" value="Unassembled WGS sequence"/>
</dbReference>
<feature type="transmembrane region" description="Helical" evidence="1">
    <location>
        <begin position="82"/>
        <end position="103"/>
    </location>
</feature>
<dbReference type="EMBL" id="JBDJPC010000002">
    <property type="protein sequence ID" value="KAL1513187.1"/>
    <property type="molecule type" value="Genomic_DNA"/>
</dbReference>
<evidence type="ECO:0000313" key="2">
    <source>
        <dbReference type="EMBL" id="KAL1513187.1"/>
    </source>
</evidence>
<name>A0ABD1F9J9_HYPHA</name>
<reference evidence="2 3" key="1">
    <citation type="submission" date="2024-05" db="EMBL/GenBank/DDBJ databases">
        <title>Genetic variation in Jamaican populations of the coffee berry borer (Hypothenemus hampei).</title>
        <authorList>
            <person name="Errbii M."/>
            <person name="Myrie A."/>
        </authorList>
    </citation>
    <scope>NUCLEOTIDE SEQUENCE [LARGE SCALE GENOMIC DNA]</scope>
    <source>
        <strain evidence="2">JA-Hopewell-2020-01-JO</strain>
        <tissue evidence="2">Whole body</tissue>
    </source>
</reference>
<proteinExistence type="predicted"/>
<keyword evidence="1" id="KW-0472">Membrane</keyword>
<evidence type="ECO:0000313" key="3">
    <source>
        <dbReference type="Proteomes" id="UP001566132"/>
    </source>
</evidence>
<protein>
    <submittedName>
        <fullName evidence="2">Uncharacterized protein</fullName>
    </submittedName>
</protein>
<feature type="transmembrane region" description="Helical" evidence="1">
    <location>
        <begin position="140"/>
        <end position="158"/>
    </location>
</feature>